<comment type="caution">
    <text evidence="7">The sequence shown here is derived from an EMBL/GenBank/DDBJ whole genome shotgun (WGS) entry which is preliminary data.</text>
</comment>
<sequence>MNCPSRTDEIPNNPGWNQSPPLLPGDLTTRHDFNGRINARTLRGESGLSEICFSDGSKDVEGYLSRPPGTETTREHVAEHLQFYNKESASSATNAGLLICPQGPQGPRANGICQQSRQYWKRILWSLLLILFLFGTYRFRNLISFAGIGTVTPSKSSLRRLTRRGSTCGNSQGGPQDYNTPLHVGALLIILFVSTSTCAFPMFVIKFPCLRIPAGFLFVVRHFGTGVLIATAFCHLLPTAFISLGDPCLSKFWTKDYPAIPGAIALAAVFMVALVEMILSPAQHMCSSASLERMTTSPPRTSPDPTPVASTEEPIQEHRQTRPRGNSTKDNNHMRRDRPLIGRSSSIGRGLAHMNAELGMLDQIEPRPRQPDQELRDLKHSAEEHAIESSSAAFLTPEQKHKKALMQCMLLEMGILFHSVFIGMALSVSVGNDFVILLIAITFHQTFEGLALGARIAALEWDKKALQPWLMALAYGLTTPLGQAIGIGTHTLYDPASEVGLIMVGTMNAISSGLLVYASLVELLSEDFLSDESWRLLRGRRRVFACILVFAGAFGMSLIGAWA</sequence>
<dbReference type="PANTHER" id="PTHR11040:SF55">
    <property type="entry name" value="MEMBRANE ZINC ION TRANSPORTER, PUTATIVE (AFU_ORTHOLOGUE AFUA_6G00470)-RELATED"/>
    <property type="match status" value="1"/>
</dbReference>
<name>A0A2B7XET5_POLH7</name>
<keyword evidence="3 6" id="KW-1133">Transmembrane helix</keyword>
<dbReference type="InterPro" id="IPR003689">
    <property type="entry name" value="ZIP"/>
</dbReference>
<feature type="transmembrane region" description="Helical" evidence="6">
    <location>
        <begin position="434"/>
        <end position="457"/>
    </location>
</feature>
<dbReference type="Proteomes" id="UP000224634">
    <property type="component" value="Unassembled WGS sequence"/>
</dbReference>
<feature type="transmembrane region" description="Helical" evidence="6">
    <location>
        <begin position="216"/>
        <end position="238"/>
    </location>
</feature>
<protein>
    <submittedName>
        <fullName evidence="7">Uncharacterized protein</fullName>
    </submittedName>
</protein>
<feature type="compositionally biased region" description="Basic and acidic residues" evidence="5">
    <location>
        <begin position="330"/>
        <end position="340"/>
    </location>
</feature>
<keyword evidence="2 6" id="KW-0812">Transmembrane</keyword>
<evidence type="ECO:0000313" key="8">
    <source>
        <dbReference type="Proteomes" id="UP000224634"/>
    </source>
</evidence>
<evidence type="ECO:0000256" key="6">
    <source>
        <dbReference type="SAM" id="Phobius"/>
    </source>
</evidence>
<comment type="subcellular location">
    <subcellularLocation>
        <location evidence="1">Membrane</location>
        <topology evidence="1">Multi-pass membrane protein</topology>
    </subcellularLocation>
</comment>
<reference evidence="7 8" key="1">
    <citation type="submission" date="2017-10" db="EMBL/GenBank/DDBJ databases">
        <title>Comparative genomics in systemic dimorphic fungi from Ajellomycetaceae.</title>
        <authorList>
            <person name="Munoz J.F."/>
            <person name="Mcewen J.G."/>
            <person name="Clay O.K."/>
            <person name="Cuomo C.A."/>
        </authorList>
    </citation>
    <scope>NUCLEOTIDE SEQUENCE [LARGE SCALE GENOMIC DNA]</scope>
    <source>
        <strain evidence="7 8">UAMH7299</strain>
    </source>
</reference>
<accession>A0A2B7XET5</accession>
<feature type="transmembrane region" description="Helical" evidence="6">
    <location>
        <begin position="123"/>
        <end position="139"/>
    </location>
</feature>
<dbReference type="AlphaFoldDB" id="A0A2B7XET5"/>
<keyword evidence="4 6" id="KW-0472">Membrane</keyword>
<dbReference type="PANTHER" id="PTHR11040">
    <property type="entry name" value="ZINC/IRON TRANSPORTER"/>
    <property type="match status" value="1"/>
</dbReference>
<evidence type="ECO:0000313" key="7">
    <source>
        <dbReference type="EMBL" id="PGH07410.1"/>
    </source>
</evidence>
<dbReference type="STRING" id="1447883.A0A2B7XET5"/>
<feature type="transmembrane region" description="Helical" evidence="6">
    <location>
        <begin position="258"/>
        <end position="279"/>
    </location>
</feature>
<evidence type="ECO:0000256" key="4">
    <source>
        <dbReference type="ARBA" id="ARBA00023136"/>
    </source>
</evidence>
<feature type="transmembrane region" description="Helical" evidence="6">
    <location>
        <begin position="469"/>
        <end position="493"/>
    </location>
</feature>
<evidence type="ECO:0000256" key="3">
    <source>
        <dbReference type="ARBA" id="ARBA00022989"/>
    </source>
</evidence>
<dbReference type="GO" id="GO:0005886">
    <property type="term" value="C:plasma membrane"/>
    <property type="evidence" value="ECO:0007669"/>
    <property type="project" value="TreeGrafter"/>
</dbReference>
<evidence type="ECO:0000256" key="5">
    <source>
        <dbReference type="SAM" id="MobiDB-lite"/>
    </source>
</evidence>
<gene>
    <name evidence="7" type="ORF">AJ80_07995</name>
</gene>
<dbReference type="OrthoDB" id="448280at2759"/>
<dbReference type="EMBL" id="PDNA01000168">
    <property type="protein sequence ID" value="PGH07410.1"/>
    <property type="molecule type" value="Genomic_DNA"/>
</dbReference>
<evidence type="ECO:0000256" key="1">
    <source>
        <dbReference type="ARBA" id="ARBA00004141"/>
    </source>
</evidence>
<organism evidence="7 8">
    <name type="scientific">Polytolypa hystricis (strain UAMH7299)</name>
    <dbReference type="NCBI Taxonomy" id="1447883"/>
    <lineage>
        <taxon>Eukaryota</taxon>
        <taxon>Fungi</taxon>
        <taxon>Dikarya</taxon>
        <taxon>Ascomycota</taxon>
        <taxon>Pezizomycotina</taxon>
        <taxon>Eurotiomycetes</taxon>
        <taxon>Eurotiomycetidae</taxon>
        <taxon>Onygenales</taxon>
        <taxon>Onygenales incertae sedis</taxon>
        <taxon>Polytolypa</taxon>
    </lineage>
</organism>
<feature type="transmembrane region" description="Helical" evidence="6">
    <location>
        <begin position="182"/>
        <end position="204"/>
    </location>
</feature>
<feature type="region of interest" description="Disordered" evidence="5">
    <location>
        <begin position="290"/>
        <end position="342"/>
    </location>
</feature>
<dbReference type="Pfam" id="PF02535">
    <property type="entry name" value="Zip"/>
    <property type="match status" value="1"/>
</dbReference>
<keyword evidence="8" id="KW-1185">Reference proteome</keyword>
<feature type="transmembrane region" description="Helical" evidence="6">
    <location>
        <begin position="499"/>
        <end position="521"/>
    </location>
</feature>
<dbReference type="GO" id="GO:0005385">
    <property type="term" value="F:zinc ion transmembrane transporter activity"/>
    <property type="evidence" value="ECO:0007669"/>
    <property type="project" value="TreeGrafter"/>
</dbReference>
<feature type="transmembrane region" description="Helical" evidence="6">
    <location>
        <begin position="542"/>
        <end position="562"/>
    </location>
</feature>
<proteinExistence type="predicted"/>
<evidence type="ECO:0000256" key="2">
    <source>
        <dbReference type="ARBA" id="ARBA00022692"/>
    </source>
</evidence>
<feature type="region of interest" description="Disordered" evidence="5">
    <location>
        <begin position="1"/>
        <end position="30"/>
    </location>
</feature>
<feature type="transmembrane region" description="Helical" evidence="6">
    <location>
        <begin position="409"/>
        <end position="428"/>
    </location>
</feature>